<sequence length="123" mass="13480">MRTTLPENPIVSVLLHVPDWRTATVWYARAFDTAVRIRPETDDYGHLDIGGVALEIVNADDKVGCGPAGSVVYWSVADLNAEIARLSTLGATLYRGPLDIDGGDRICQMRDPWGNCIGLRQRA</sequence>
<dbReference type="PANTHER" id="PTHR33993">
    <property type="entry name" value="GLYOXALASE-RELATED"/>
    <property type="match status" value="1"/>
</dbReference>
<dbReference type="EMBL" id="CABVGY010000036">
    <property type="protein sequence ID" value="VVN33791.1"/>
    <property type="molecule type" value="Genomic_DNA"/>
</dbReference>
<dbReference type="InterPro" id="IPR037523">
    <property type="entry name" value="VOC_core"/>
</dbReference>
<proteinExistence type="predicted"/>
<reference evidence="2 3" key="1">
    <citation type="submission" date="2019-09" db="EMBL/GenBank/DDBJ databases">
        <authorList>
            <person name="Chandra G."/>
            <person name="Truman W A."/>
        </authorList>
    </citation>
    <scope>NUCLEOTIDE SEQUENCE [LARGE SCALE GENOMIC DNA]</scope>
    <source>
        <strain evidence="2">PS659</strain>
    </source>
</reference>
<dbReference type="InterPro" id="IPR052164">
    <property type="entry name" value="Anthracycline_SecMetBiosynth"/>
</dbReference>
<dbReference type="PROSITE" id="PS51819">
    <property type="entry name" value="VOC"/>
    <property type="match status" value="1"/>
</dbReference>
<dbReference type="AlphaFoldDB" id="A0A5E6X0M9"/>
<evidence type="ECO:0000313" key="3">
    <source>
        <dbReference type="Proteomes" id="UP000326729"/>
    </source>
</evidence>
<evidence type="ECO:0000259" key="1">
    <source>
        <dbReference type="PROSITE" id="PS51819"/>
    </source>
</evidence>
<dbReference type="Gene3D" id="3.10.180.10">
    <property type="entry name" value="2,3-Dihydroxybiphenyl 1,2-Dioxygenase, domain 1"/>
    <property type="match status" value="1"/>
</dbReference>
<name>A0A5E6X0M9_PSEFL</name>
<protein>
    <recommendedName>
        <fullName evidence="1">VOC domain-containing protein</fullName>
    </recommendedName>
</protein>
<accession>A0A5E6X0M9</accession>
<feature type="domain" description="VOC" evidence="1">
    <location>
        <begin position="9"/>
        <end position="122"/>
    </location>
</feature>
<gene>
    <name evidence="2" type="ORF">PS659_05026</name>
</gene>
<organism evidence="2 3">
    <name type="scientific">Pseudomonas fluorescens</name>
    <dbReference type="NCBI Taxonomy" id="294"/>
    <lineage>
        <taxon>Bacteria</taxon>
        <taxon>Pseudomonadati</taxon>
        <taxon>Pseudomonadota</taxon>
        <taxon>Gammaproteobacteria</taxon>
        <taxon>Pseudomonadales</taxon>
        <taxon>Pseudomonadaceae</taxon>
        <taxon>Pseudomonas</taxon>
    </lineage>
</organism>
<evidence type="ECO:0000313" key="2">
    <source>
        <dbReference type="EMBL" id="VVN33791.1"/>
    </source>
</evidence>
<dbReference type="Proteomes" id="UP000326729">
    <property type="component" value="Unassembled WGS sequence"/>
</dbReference>
<dbReference type="RefSeq" id="WP_224791553.1">
    <property type="nucleotide sequence ID" value="NZ_CABVGY010000036.1"/>
</dbReference>
<dbReference type="InterPro" id="IPR029068">
    <property type="entry name" value="Glyas_Bleomycin-R_OHBP_Dase"/>
</dbReference>
<dbReference type="Pfam" id="PF18029">
    <property type="entry name" value="Glyoxalase_6"/>
    <property type="match status" value="1"/>
</dbReference>
<dbReference type="InterPro" id="IPR041581">
    <property type="entry name" value="Glyoxalase_6"/>
</dbReference>
<dbReference type="SUPFAM" id="SSF54593">
    <property type="entry name" value="Glyoxalase/Bleomycin resistance protein/Dihydroxybiphenyl dioxygenase"/>
    <property type="match status" value="1"/>
</dbReference>